<keyword evidence="1" id="KW-0378">Hydrolase</keyword>
<feature type="region of interest" description="Disordered" evidence="3">
    <location>
        <begin position="199"/>
        <end position="229"/>
    </location>
</feature>
<keyword evidence="2" id="KW-0067">ATP-binding</keyword>
<dbReference type="GO" id="GO:0005737">
    <property type="term" value="C:cytoplasm"/>
    <property type="evidence" value="ECO:0007669"/>
    <property type="project" value="TreeGrafter"/>
</dbReference>
<keyword evidence="7" id="KW-1185">Reference proteome</keyword>
<dbReference type="PANTHER" id="PTHR44533:SF4">
    <property type="entry name" value="DEAD_H RNA HELICASE, PUTATIVE-RELATED"/>
    <property type="match status" value="1"/>
</dbReference>
<reference evidence="6 7" key="1">
    <citation type="submission" date="2019-03" db="EMBL/GenBank/DDBJ databases">
        <title>Draft genome sequence of Xylaria hypoxylon DSM 108379, a ubiquitous saprotrophic-parasitic fungi on hardwood.</title>
        <authorList>
            <person name="Buettner E."/>
            <person name="Leonhardt S."/>
            <person name="Gebauer A.M."/>
            <person name="Liers C."/>
            <person name="Hofrichter M."/>
            <person name="Kellner H."/>
        </authorList>
    </citation>
    <scope>NUCLEOTIDE SEQUENCE [LARGE SCALE GENOMIC DNA]</scope>
    <source>
        <strain evidence="6 7">DSM 108379</strain>
    </source>
</reference>
<keyword evidence="2" id="KW-0547">Nucleotide-binding</keyword>
<evidence type="ECO:0000256" key="3">
    <source>
        <dbReference type="SAM" id="MobiDB-lite"/>
    </source>
</evidence>
<dbReference type="InterPro" id="IPR052431">
    <property type="entry name" value="SKI2_subfamily_helicases"/>
</dbReference>
<evidence type="ECO:0008006" key="8">
    <source>
        <dbReference type="Google" id="ProtNLM"/>
    </source>
</evidence>
<feature type="domain" description="ATP-dependent RNA helicase DDX60 PIN-like" evidence="4">
    <location>
        <begin position="22"/>
        <end position="87"/>
    </location>
</feature>
<dbReference type="Proteomes" id="UP000297716">
    <property type="component" value="Unassembled WGS sequence"/>
</dbReference>
<dbReference type="Pfam" id="PF26076">
    <property type="entry name" value="WHD_DDX60"/>
    <property type="match status" value="1"/>
</dbReference>
<evidence type="ECO:0000313" key="6">
    <source>
        <dbReference type="EMBL" id="TGJ84846.1"/>
    </source>
</evidence>
<evidence type="ECO:0000313" key="7">
    <source>
        <dbReference type="Proteomes" id="UP000297716"/>
    </source>
</evidence>
<evidence type="ECO:0000256" key="2">
    <source>
        <dbReference type="ARBA" id="ARBA00022806"/>
    </source>
</evidence>
<sequence>MLAADAHPKAGIVFGWYHTLPSRCIDLFSDYAGNDLFLIEFDSLLLHCFSDSNIDFSQGFQLLHAVYVVENLLIRRNAWFQIICFQQSGLLCTPAPAGNDEVPNILEHADLKKLPETTLQPPEFANLQPAPFAHFRVVGMLDNFSTADLATTLALQCSLAAKEISESLPCLVFNYDRIMCEMIAHSVIDELQLEIARSRAAKAPRKEPKKKNKRSEDDDDEKVSRAERARKKAEADISVWAGFNPNAPIDGFHFADITKLAMSELAEIQYELRDCRVPEWLVLGLERGVATGTLALGINMPCKTVVFADDSTSPTVLNFRQAAGRAGRRGFDVLGNVVFVGISKGNVFRLLSSRLPDLTMQYPINVSFVLRLVALLHGPNSSPFALHRIHFIFSRLHLFLGPPESEVKARHYLRFSIEYLRRQLLLDTGGAPINFARCISPLYYTGNSVWAFHALLRKGYFHELCKDIEINLEPVHVTLMLVLSSIFERQSCKRSDLKFVDNAIKHSSSVVFLPPLPDAAKEVLSSHDADFVCL</sequence>
<organism evidence="6 7">
    <name type="scientific">Xylaria hypoxylon</name>
    <dbReference type="NCBI Taxonomy" id="37992"/>
    <lineage>
        <taxon>Eukaryota</taxon>
        <taxon>Fungi</taxon>
        <taxon>Dikarya</taxon>
        <taxon>Ascomycota</taxon>
        <taxon>Pezizomycotina</taxon>
        <taxon>Sordariomycetes</taxon>
        <taxon>Xylariomycetidae</taxon>
        <taxon>Xylariales</taxon>
        <taxon>Xylariaceae</taxon>
        <taxon>Xylaria</taxon>
    </lineage>
</organism>
<evidence type="ECO:0000259" key="4">
    <source>
        <dbReference type="Pfam" id="PF23002"/>
    </source>
</evidence>
<proteinExistence type="predicted"/>
<dbReference type="PANTHER" id="PTHR44533">
    <property type="entry name" value="DEAD/H RNA HELICASE, PUTATIVE-RELATED"/>
    <property type="match status" value="1"/>
</dbReference>
<dbReference type="STRING" id="37992.A0A4Z0Z635"/>
<protein>
    <recommendedName>
        <fullName evidence="8">Helicase C-terminal domain-containing protein</fullName>
    </recommendedName>
</protein>
<dbReference type="OrthoDB" id="2320933at2759"/>
<dbReference type="SUPFAM" id="SSF52540">
    <property type="entry name" value="P-loop containing nucleoside triphosphate hydrolases"/>
    <property type="match status" value="1"/>
</dbReference>
<dbReference type="Gene3D" id="3.40.50.300">
    <property type="entry name" value="P-loop containing nucleotide triphosphate hydrolases"/>
    <property type="match status" value="1"/>
</dbReference>
<accession>A0A4Z0Z635</accession>
<comment type="caution">
    <text evidence="6">The sequence shown here is derived from an EMBL/GenBank/DDBJ whole genome shotgun (WGS) entry which is preliminary data.</text>
</comment>
<evidence type="ECO:0000259" key="5">
    <source>
        <dbReference type="Pfam" id="PF26076"/>
    </source>
</evidence>
<dbReference type="InterPro" id="IPR059032">
    <property type="entry name" value="WHD_DDX60"/>
</dbReference>
<keyword evidence="2" id="KW-0347">Helicase</keyword>
<evidence type="ECO:0000256" key="1">
    <source>
        <dbReference type="ARBA" id="ARBA00022801"/>
    </source>
</evidence>
<dbReference type="InterPro" id="IPR055124">
    <property type="entry name" value="PIN-like_DDX60"/>
</dbReference>
<dbReference type="EMBL" id="SKBN01000058">
    <property type="protein sequence ID" value="TGJ84846.1"/>
    <property type="molecule type" value="Genomic_DNA"/>
</dbReference>
<dbReference type="GO" id="GO:0004386">
    <property type="term" value="F:helicase activity"/>
    <property type="evidence" value="ECO:0007669"/>
    <property type="project" value="UniProtKB-KW"/>
</dbReference>
<dbReference type="Pfam" id="PF23002">
    <property type="entry name" value="PIN-like_DDX60"/>
    <property type="match status" value="1"/>
</dbReference>
<feature type="domain" description="DDX60-like winged helix" evidence="5">
    <location>
        <begin position="360"/>
        <end position="439"/>
    </location>
</feature>
<dbReference type="InterPro" id="IPR027417">
    <property type="entry name" value="P-loop_NTPase"/>
</dbReference>
<gene>
    <name evidence="6" type="ORF">E0Z10_g3894</name>
</gene>
<dbReference type="GO" id="GO:0016787">
    <property type="term" value="F:hydrolase activity"/>
    <property type="evidence" value="ECO:0007669"/>
    <property type="project" value="UniProtKB-KW"/>
</dbReference>
<feature type="compositionally biased region" description="Basic residues" evidence="3">
    <location>
        <begin position="199"/>
        <end position="213"/>
    </location>
</feature>
<name>A0A4Z0Z635_9PEZI</name>
<dbReference type="AlphaFoldDB" id="A0A4Z0Z635"/>